<dbReference type="Gene3D" id="3.40.50.720">
    <property type="entry name" value="NAD(P)-binding Rossmann-like Domain"/>
    <property type="match status" value="1"/>
</dbReference>
<organism evidence="3 4">
    <name type="scientific">Devosia equisanguinis</name>
    <dbReference type="NCBI Taxonomy" id="2490941"/>
    <lineage>
        <taxon>Bacteria</taxon>
        <taxon>Pseudomonadati</taxon>
        <taxon>Pseudomonadota</taxon>
        <taxon>Alphaproteobacteria</taxon>
        <taxon>Hyphomicrobiales</taxon>
        <taxon>Devosiaceae</taxon>
        <taxon>Devosia</taxon>
    </lineage>
</organism>
<feature type="domain" description="GFO/IDH/MocA-like oxidoreductase" evidence="2">
    <location>
        <begin position="133"/>
        <end position="254"/>
    </location>
</feature>
<feature type="domain" description="Gfo/Idh/MocA-like oxidoreductase N-terminal" evidence="1">
    <location>
        <begin position="5"/>
        <end position="121"/>
    </location>
</feature>
<protein>
    <submittedName>
        <fullName evidence="3">Putative oxidoreductase YhhX</fullName>
        <ecNumber evidence="3">1.-.-.-</ecNumber>
    </submittedName>
</protein>
<dbReference type="EMBL" id="UZWD01000033">
    <property type="protein sequence ID" value="VDS05533.1"/>
    <property type="molecule type" value="Genomic_DNA"/>
</dbReference>
<dbReference type="InterPro" id="IPR000683">
    <property type="entry name" value="Gfo/Idh/MocA-like_OxRdtase_N"/>
</dbReference>
<dbReference type="InterPro" id="IPR051317">
    <property type="entry name" value="Gfo/Idh/MocA_oxidoreduct"/>
</dbReference>
<dbReference type="GO" id="GO:0000166">
    <property type="term" value="F:nucleotide binding"/>
    <property type="evidence" value="ECO:0007669"/>
    <property type="project" value="InterPro"/>
</dbReference>
<accession>A0A3S4CTI7</accession>
<gene>
    <name evidence="3" type="primary">yhhX_1</name>
    <name evidence="3" type="ORF">DEVEQU_02675</name>
</gene>
<keyword evidence="4" id="KW-1185">Reference proteome</keyword>
<keyword evidence="3" id="KW-0560">Oxidoreductase</keyword>
<evidence type="ECO:0000259" key="2">
    <source>
        <dbReference type="Pfam" id="PF22725"/>
    </source>
</evidence>
<name>A0A3S4CTI7_9HYPH</name>
<evidence type="ECO:0000259" key="1">
    <source>
        <dbReference type="Pfam" id="PF01408"/>
    </source>
</evidence>
<evidence type="ECO:0000313" key="3">
    <source>
        <dbReference type="EMBL" id="VDS05533.1"/>
    </source>
</evidence>
<reference evidence="3 4" key="1">
    <citation type="submission" date="2018-12" db="EMBL/GenBank/DDBJ databases">
        <authorList>
            <person name="Criscuolo A."/>
        </authorList>
    </citation>
    <scope>NUCLEOTIDE SEQUENCE [LARGE SCALE GENOMIC DNA]</scope>
    <source>
        <strain evidence="3">ACIP1116281</strain>
    </source>
</reference>
<dbReference type="EC" id="1.-.-.-" evidence="3"/>
<dbReference type="Gene3D" id="3.30.360.10">
    <property type="entry name" value="Dihydrodipicolinate Reductase, domain 2"/>
    <property type="match status" value="1"/>
</dbReference>
<dbReference type="InterPro" id="IPR055170">
    <property type="entry name" value="GFO_IDH_MocA-like_dom"/>
</dbReference>
<dbReference type="Pfam" id="PF01408">
    <property type="entry name" value="GFO_IDH_MocA"/>
    <property type="match status" value="1"/>
</dbReference>
<dbReference type="Proteomes" id="UP000268844">
    <property type="component" value="Unassembled WGS sequence"/>
</dbReference>
<dbReference type="SUPFAM" id="SSF55347">
    <property type="entry name" value="Glyceraldehyde-3-phosphate dehydrogenase-like, C-terminal domain"/>
    <property type="match status" value="1"/>
</dbReference>
<dbReference type="Pfam" id="PF22725">
    <property type="entry name" value="GFO_IDH_MocA_C3"/>
    <property type="match status" value="1"/>
</dbReference>
<dbReference type="RefSeq" id="WP_126151073.1">
    <property type="nucleotide sequence ID" value="NZ_JBHTMH010000002.1"/>
</dbReference>
<dbReference type="OrthoDB" id="9781031at2"/>
<dbReference type="PANTHER" id="PTHR43708">
    <property type="entry name" value="CONSERVED EXPRESSED OXIDOREDUCTASE (EUROFUNG)"/>
    <property type="match status" value="1"/>
</dbReference>
<dbReference type="GO" id="GO:0016491">
    <property type="term" value="F:oxidoreductase activity"/>
    <property type="evidence" value="ECO:0007669"/>
    <property type="project" value="UniProtKB-KW"/>
</dbReference>
<dbReference type="InterPro" id="IPR036291">
    <property type="entry name" value="NAD(P)-bd_dom_sf"/>
</dbReference>
<proteinExistence type="predicted"/>
<sequence>MSRTRIAIVGLGMAVTPHAKGLVDLADSVDVAYAYAPSAARRAAFAEKFPFLTCDSLEAILEDKSVEAVAVYTPANTHRDIAIRCAEAGKHVLMEKPLDISTARAEELVAACRKAGVKLGVVLQHRFRPAGMRLAELLRSGALGDIVGCSTIIRLWRPQSYYDEPGRGSFARDGGGVLMSQGIHTLDMMLSLVGPITEIKGFATTTPIHRMETEDMVAAAVRYANGAIGTIDATTAAYPGFHEEIIITARNGTAMLRGSELLVQLHNGEKIVMEPDRSVGGTGADPMAFPHDYHRAVTADFIAAIREDRDPRVTGEEALKVHRLIDALIAAGKTDGTVTPVGTSA</sequence>
<dbReference type="PANTHER" id="PTHR43708:SF4">
    <property type="entry name" value="OXIDOREDUCTASE YCEM-RELATED"/>
    <property type="match status" value="1"/>
</dbReference>
<evidence type="ECO:0000313" key="4">
    <source>
        <dbReference type="Proteomes" id="UP000268844"/>
    </source>
</evidence>
<dbReference type="SUPFAM" id="SSF51735">
    <property type="entry name" value="NAD(P)-binding Rossmann-fold domains"/>
    <property type="match status" value="1"/>
</dbReference>
<dbReference type="AlphaFoldDB" id="A0A3S4CTI7"/>